<comment type="caution">
    <text evidence="1">The sequence shown here is derived from an EMBL/GenBank/DDBJ whole genome shotgun (WGS) entry which is preliminary data.</text>
</comment>
<name>W1YEV1_9ZZZZ</name>
<sequence>MYCSCIKTLNVEQGYRHIDQEAEDPRTNKIPEGYRNEAVYMVCG</sequence>
<proteinExistence type="predicted"/>
<accession>W1YEV1</accession>
<protein>
    <submittedName>
        <fullName evidence="1">Uncharacterized protein</fullName>
    </submittedName>
</protein>
<reference evidence="1" key="1">
    <citation type="submission" date="2013-12" db="EMBL/GenBank/DDBJ databases">
        <title>A Varibaculum cambriense genome reconstructed from a premature infant gut community with otherwise low bacterial novelty that shifts toward anaerobic metabolism during the third week of life.</title>
        <authorList>
            <person name="Brown C.T."/>
            <person name="Sharon I."/>
            <person name="Thomas B.C."/>
            <person name="Castelle C.J."/>
            <person name="Morowitz M.J."/>
            <person name="Banfield J.F."/>
        </authorList>
    </citation>
    <scope>NUCLEOTIDE SEQUENCE</scope>
</reference>
<dbReference type="AlphaFoldDB" id="W1YEV1"/>
<evidence type="ECO:0000313" key="1">
    <source>
        <dbReference type="EMBL" id="ETJ39704.1"/>
    </source>
</evidence>
<dbReference type="EMBL" id="AZMM01006421">
    <property type="protein sequence ID" value="ETJ39704.1"/>
    <property type="molecule type" value="Genomic_DNA"/>
</dbReference>
<feature type="non-terminal residue" evidence="1">
    <location>
        <position position="44"/>
    </location>
</feature>
<gene>
    <name evidence="1" type="ORF">Q604_UNBC06421G0001</name>
</gene>
<organism evidence="1">
    <name type="scientific">human gut metagenome</name>
    <dbReference type="NCBI Taxonomy" id="408170"/>
    <lineage>
        <taxon>unclassified sequences</taxon>
        <taxon>metagenomes</taxon>
        <taxon>organismal metagenomes</taxon>
    </lineage>
</organism>